<dbReference type="PROSITE" id="PS00518">
    <property type="entry name" value="ZF_RING_1"/>
    <property type="match status" value="1"/>
</dbReference>
<keyword evidence="10" id="KW-0539">Nucleus</keyword>
<dbReference type="GO" id="GO:0031491">
    <property type="term" value="F:nucleosome binding"/>
    <property type="evidence" value="ECO:0007669"/>
    <property type="project" value="TreeGrafter"/>
</dbReference>
<evidence type="ECO:0000256" key="1">
    <source>
        <dbReference type="ARBA" id="ARBA00000900"/>
    </source>
</evidence>
<dbReference type="AlphaFoldDB" id="A0AAV7EEV5"/>
<dbReference type="PANTHER" id="PTHR23328">
    <property type="entry name" value="RING-TYPE DOMAIN-CONTAINING PROTEIN"/>
    <property type="match status" value="1"/>
</dbReference>
<dbReference type="InterPro" id="IPR051657">
    <property type="entry name" value="RNF168/RNF169_E3_ubiq-ligase"/>
</dbReference>
<dbReference type="PANTHER" id="PTHR23328:SF0">
    <property type="entry name" value="RING-TYPE DOMAIN-CONTAINING PROTEIN"/>
    <property type="match status" value="1"/>
</dbReference>
<feature type="region of interest" description="Disordered" evidence="12">
    <location>
        <begin position="1"/>
        <end position="31"/>
    </location>
</feature>
<dbReference type="EC" id="2.3.2.27" evidence="3"/>
<evidence type="ECO:0000256" key="3">
    <source>
        <dbReference type="ARBA" id="ARBA00012483"/>
    </source>
</evidence>
<protein>
    <recommendedName>
        <fullName evidence="3">RING-type E3 ubiquitin transferase</fullName>
        <ecNumber evidence="3">2.3.2.27</ecNumber>
    </recommendedName>
</protein>
<dbReference type="InterPro" id="IPR018957">
    <property type="entry name" value="Znf_C3HC4_RING-type"/>
</dbReference>
<dbReference type="EMBL" id="JAINDJ010000005">
    <property type="protein sequence ID" value="KAG9446296.1"/>
    <property type="molecule type" value="Genomic_DNA"/>
</dbReference>
<dbReference type="GO" id="GO:0035861">
    <property type="term" value="C:site of double-strand break"/>
    <property type="evidence" value="ECO:0007669"/>
    <property type="project" value="TreeGrafter"/>
</dbReference>
<organism evidence="14 15">
    <name type="scientific">Aristolochia fimbriata</name>
    <name type="common">White veined hardy Dutchman's pipe vine</name>
    <dbReference type="NCBI Taxonomy" id="158543"/>
    <lineage>
        <taxon>Eukaryota</taxon>
        <taxon>Viridiplantae</taxon>
        <taxon>Streptophyta</taxon>
        <taxon>Embryophyta</taxon>
        <taxon>Tracheophyta</taxon>
        <taxon>Spermatophyta</taxon>
        <taxon>Magnoliopsida</taxon>
        <taxon>Magnoliidae</taxon>
        <taxon>Piperales</taxon>
        <taxon>Aristolochiaceae</taxon>
        <taxon>Aristolochia</taxon>
    </lineage>
</organism>
<keyword evidence="6" id="KW-0227">DNA damage</keyword>
<dbReference type="Gene3D" id="3.30.40.10">
    <property type="entry name" value="Zinc/RING finger domain, C3HC4 (zinc finger)"/>
    <property type="match status" value="1"/>
</dbReference>
<keyword evidence="7 11" id="KW-0863">Zinc-finger</keyword>
<name>A0AAV7EEV5_ARIFI</name>
<evidence type="ECO:0000256" key="4">
    <source>
        <dbReference type="ARBA" id="ARBA00022679"/>
    </source>
</evidence>
<feature type="region of interest" description="Disordered" evidence="12">
    <location>
        <begin position="226"/>
        <end position="271"/>
    </location>
</feature>
<keyword evidence="8" id="KW-0833">Ubl conjugation pathway</keyword>
<dbReference type="Pfam" id="PF00097">
    <property type="entry name" value="zf-C3HC4"/>
    <property type="match status" value="1"/>
</dbReference>
<accession>A0AAV7EEV5</accession>
<comment type="caution">
    <text evidence="14">The sequence shown here is derived from an EMBL/GenBank/DDBJ whole genome shotgun (WGS) entry which is preliminary data.</text>
</comment>
<feature type="compositionally biased region" description="Basic residues" evidence="12">
    <location>
        <begin position="244"/>
        <end position="255"/>
    </location>
</feature>
<keyword evidence="4" id="KW-0808">Transferase</keyword>
<dbReference type="PROSITE" id="PS50089">
    <property type="entry name" value="ZF_RING_2"/>
    <property type="match status" value="1"/>
</dbReference>
<dbReference type="InterPro" id="IPR001841">
    <property type="entry name" value="Znf_RING"/>
</dbReference>
<evidence type="ECO:0000256" key="10">
    <source>
        <dbReference type="ARBA" id="ARBA00023242"/>
    </source>
</evidence>
<comment type="catalytic activity">
    <reaction evidence="1">
        <text>S-ubiquitinyl-[E2 ubiquitin-conjugating enzyme]-L-cysteine + [acceptor protein]-L-lysine = [E2 ubiquitin-conjugating enzyme]-L-cysteine + N(6)-ubiquitinyl-[acceptor protein]-L-lysine.</text>
        <dbReference type="EC" id="2.3.2.27"/>
    </reaction>
</comment>
<evidence type="ECO:0000256" key="11">
    <source>
        <dbReference type="PROSITE-ProRule" id="PRU00175"/>
    </source>
</evidence>
<evidence type="ECO:0000256" key="8">
    <source>
        <dbReference type="ARBA" id="ARBA00022786"/>
    </source>
</evidence>
<evidence type="ECO:0000256" key="9">
    <source>
        <dbReference type="ARBA" id="ARBA00022833"/>
    </source>
</evidence>
<evidence type="ECO:0000313" key="14">
    <source>
        <dbReference type="EMBL" id="KAG9446296.1"/>
    </source>
</evidence>
<sequence length="347" mass="38675">MESIQTPRNAKLQPKTSVPNQNAQNRESLLSPRFRSAAAMAGWDEETLLLATFIVEDTPERESGSKRRPRILISETSPTSSRGKRRACRQSDAPFPEINIDDCKGNEKQPAEDNKVDETAEEKRDSSEEEACSSATASLPCIDRLREELSCAICLEICFEPSSTPCGHSFCKKCLKSAADKCGKKCPKCRQLIGNGRSCTVNTVLWNTIQLLFPAEVEAKKAAAAASSAVRGRQSKQEIPNRSTSRRGHGCHHRSTSLGTESRPRRRTLGSEEEDAALAFRLQREEFMEVFQVSNEEVSESRVVQEGRNFRWASELNQPRNHLSSARARLRAMASRANDARVRGRPI</sequence>
<evidence type="ECO:0000259" key="13">
    <source>
        <dbReference type="PROSITE" id="PS50089"/>
    </source>
</evidence>
<feature type="compositionally biased region" description="Polar residues" evidence="12">
    <location>
        <begin position="1"/>
        <end position="28"/>
    </location>
</feature>
<evidence type="ECO:0000256" key="2">
    <source>
        <dbReference type="ARBA" id="ARBA00004123"/>
    </source>
</evidence>
<dbReference type="GO" id="GO:0008270">
    <property type="term" value="F:zinc ion binding"/>
    <property type="evidence" value="ECO:0007669"/>
    <property type="project" value="UniProtKB-KW"/>
</dbReference>
<dbReference type="GO" id="GO:0006302">
    <property type="term" value="P:double-strand break repair"/>
    <property type="evidence" value="ECO:0007669"/>
    <property type="project" value="TreeGrafter"/>
</dbReference>
<dbReference type="InterPro" id="IPR013083">
    <property type="entry name" value="Znf_RING/FYVE/PHD"/>
</dbReference>
<evidence type="ECO:0000256" key="7">
    <source>
        <dbReference type="ARBA" id="ARBA00022771"/>
    </source>
</evidence>
<dbReference type="SMART" id="SM00184">
    <property type="entry name" value="RING"/>
    <property type="match status" value="1"/>
</dbReference>
<dbReference type="SUPFAM" id="SSF57850">
    <property type="entry name" value="RING/U-box"/>
    <property type="match status" value="1"/>
</dbReference>
<evidence type="ECO:0000256" key="12">
    <source>
        <dbReference type="SAM" id="MobiDB-lite"/>
    </source>
</evidence>
<dbReference type="InterPro" id="IPR017907">
    <property type="entry name" value="Znf_RING_CS"/>
</dbReference>
<proteinExistence type="predicted"/>
<keyword evidence="15" id="KW-1185">Reference proteome</keyword>
<feature type="region of interest" description="Disordered" evidence="12">
    <location>
        <begin position="55"/>
        <end position="131"/>
    </location>
</feature>
<dbReference type="GO" id="GO:0061630">
    <property type="term" value="F:ubiquitin protein ligase activity"/>
    <property type="evidence" value="ECO:0007669"/>
    <property type="project" value="UniProtKB-EC"/>
</dbReference>
<feature type="compositionally biased region" description="Basic and acidic residues" evidence="12">
    <location>
        <begin position="101"/>
        <end position="126"/>
    </location>
</feature>
<dbReference type="Proteomes" id="UP000825729">
    <property type="component" value="Unassembled WGS sequence"/>
</dbReference>
<evidence type="ECO:0000256" key="5">
    <source>
        <dbReference type="ARBA" id="ARBA00022723"/>
    </source>
</evidence>
<reference evidence="14 15" key="1">
    <citation type="submission" date="2021-07" db="EMBL/GenBank/DDBJ databases">
        <title>The Aristolochia fimbriata genome: insights into angiosperm evolution, floral development and chemical biosynthesis.</title>
        <authorList>
            <person name="Jiao Y."/>
        </authorList>
    </citation>
    <scope>NUCLEOTIDE SEQUENCE [LARGE SCALE GENOMIC DNA]</scope>
    <source>
        <strain evidence="14">IBCAS-2021</strain>
        <tissue evidence="14">Leaf</tissue>
    </source>
</reference>
<keyword evidence="5" id="KW-0479">Metal-binding</keyword>
<dbReference type="GO" id="GO:0005634">
    <property type="term" value="C:nucleus"/>
    <property type="evidence" value="ECO:0007669"/>
    <property type="project" value="UniProtKB-SubCell"/>
</dbReference>
<gene>
    <name evidence="14" type="ORF">H6P81_012424</name>
</gene>
<keyword evidence="9" id="KW-0862">Zinc</keyword>
<evidence type="ECO:0000256" key="6">
    <source>
        <dbReference type="ARBA" id="ARBA00022763"/>
    </source>
</evidence>
<comment type="subcellular location">
    <subcellularLocation>
        <location evidence="2">Nucleus</location>
    </subcellularLocation>
</comment>
<feature type="domain" description="RING-type" evidence="13">
    <location>
        <begin position="151"/>
        <end position="190"/>
    </location>
</feature>
<evidence type="ECO:0000313" key="15">
    <source>
        <dbReference type="Proteomes" id="UP000825729"/>
    </source>
</evidence>